<sequence>MAAGVVPYGNFGTSPTAEWSLDLKLHTDVTDPVLARLLAHGGQIAAVVEGALNPDSVIGRARATALKELGEPKDDENEDENQYDDDDDDWDDDENDDPDAPWNQSAVERLPKAISPGEIPVQFWRRVAGEAKPIAYDFVFSWSGDRAADWSYGISPDNADVSARQFSSGTATWADGVNVHLTYSSPDSGLDGEATLSAAAPMLMNPSSDDYMKRPMSWVDLAMRIIAFLAELRRE</sequence>
<evidence type="ECO:0000313" key="3">
    <source>
        <dbReference type="Proteomes" id="UP000193465"/>
    </source>
</evidence>
<proteinExistence type="predicted"/>
<reference evidence="2 3" key="1">
    <citation type="submission" date="2016-01" db="EMBL/GenBank/DDBJ databases">
        <title>The new phylogeny of the genus Mycobacterium.</title>
        <authorList>
            <person name="Tarcisio F."/>
            <person name="Conor M."/>
            <person name="Antonella G."/>
            <person name="Elisabetta G."/>
            <person name="Giulia F.S."/>
            <person name="Sara T."/>
            <person name="Anna F."/>
            <person name="Clotilde B."/>
            <person name="Roberto B."/>
            <person name="Veronica D.S."/>
            <person name="Fabio R."/>
            <person name="Monica P."/>
            <person name="Olivier J."/>
            <person name="Enrico T."/>
            <person name="Nicola S."/>
        </authorList>
    </citation>
    <scope>NUCLEOTIDE SEQUENCE [LARGE SCALE GENOMIC DNA]</scope>
    <source>
        <strain evidence="2 3">ATCC 27353</strain>
    </source>
</reference>
<feature type="region of interest" description="Disordered" evidence="1">
    <location>
        <begin position="67"/>
        <end position="104"/>
    </location>
</feature>
<gene>
    <name evidence="2" type="ORF">AWC02_16385</name>
</gene>
<organism evidence="2 3">
    <name type="scientific">Mycolicibacter engbaekii</name>
    <dbReference type="NCBI Taxonomy" id="188915"/>
    <lineage>
        <taxon>Bacteria</taxon>
        <taxon>Bacillati</taxon>
        <taxon>Actinomycetota</taxon>
        <taxon>Actinomycetes</taxon>
        <taxon>Mycobacteriales</taxon>
        <taxon>Mycobacteriaceae</taxon>
        <taxon>Mycolicibacter</taxon>
    </lineage>
</organism>
<protein>
    <submittedName>
        <fullName evidence="2">Uncharacterized protein</fullName>
    </submittedName>
</protein>
<accession>A0A1X1TC47</accession>
<dbReference type="Proteomes" id="UP000193465">
    <property type="component" value="Unassembled WGS sequence"/>
</dbReference>
<keyword evidence="3" id="KW-1185">Reference proteome</keyword>
<dbReference type="AlphaFoldDB" id="A0A1X1TC47"/>
<comment type="caution">
    <text evidence="2">The sequence shown here is derived from an EMBL/GenBank/DDBJ whole genome shotgun (WGS) entry which is preliminary data.</text>
</comment>
<name>A0A1X1TC47_9MYCO</name>
<evidence type="ECO:0000313" key="2">
    <source>
        <dbReference type="EMBL" id="ORV42160.1"/>
    </source>
</evidence>
<evidence type="ECO:0000256" key="1">
    <source>
        <dbReference type="SAM" id="MobiDB-lite"/>
    </source>
</evidence>
<dbReference type="EMBL" id="LQOT01000064">
    <property type="protein sequence ID" value="ORV42160.1"/>
    <property type="molecule type" value="Genomic_DNA"/>
</dbReference>
<feature type="compositionally biased region" description="Acidic residues" evidence="1">
    <location>
        <begin position="73"/>
        <end position="99"/>
    </location>
</feature>